<name>A0A2I8VGI2_9EURY</name>
<dbReference type="EMBL" id="CP026309">
    <property type="protein sequence ID" value="AUV80994.1"/>
    <property type="molecule type" value="Genomic_DNA"/>
</dbReference>
<dbReference type="AlphaFoldDB" id="A0A2I8VGI2"/>
<keyword evidence="2" id="KW-1185">Reference proteome</keyword>
<evidence type="ECO:0000313" key="2">
    <source>
        <dbReference type="Proteomes" id="UP000236584"/>
    </source>
</evidence>
<proteinExistence type="predicted"/>
<protein>
    <submittedName>
        <fullName evidence="1">Uncharacterized protein</fullName>
    </submittedName>
</protein>
<dbReference type="Proteomes" id="UP000236584">
    <property type="component" value="Chromosome"/>
</dbReference>
<dbReference type="KEGG" id="srub:C2R22_04410"/>
<sequence length="66" mass="7150">MSVLSFSAAPRGRVRGTFDGRVEFGSPANERIRANERLEAAEPPRWCGLTASAHRATTVFASVSML</sequence>
<gene>
    <name evidence="1" type="ORF">C2R22_04410</name>
</gene>
<reference evidence="1 2" key="1">
    <citation type="submission" date="2018-01" db="EMBL/GenBank/DDBJ databases">
        <title>Complete genome sequence of Salinigranum rubrum GX10T, an extremely halophilic archaeon isolated from a marine solar saltern.</title>
        <authorList>
            <person name="Han S."/>
        </authorList>
    </citation>
    <scope>NUCLEOTIDE SEQUENCE [LARGE SCALE GENOMIC DNA]</scope>
    <source>
        <strain evidence="1 2">GX10</strain>
    </source>
</reference>
<accession>A0A2I8VGI2</accession>
<evidence type="ECO:0000313" key="1">
    <source>
        <dbReference type="EMBL" id="AUV80994.1"/>
    </source>
</evidence>
<organism evidence="1 2">
    <name type="scientific">Salinigranum rubrum</name>
    <dbReference type="NCBI Taxonomy" id="755307"/>
    <lineage>
        <taxon>Archaea</taxon>
        <taxon>Methanobacteriati</taxon>
        <taxon>Methanobacteriota</taxon>
        <taxon>Stenosarchaea group</taxon>
        <taxon>Halobacteria</taxon>
        <taxon>Halobacteriales</taxon>
        <taxon>Haloferacaceae</taxon>
        <taxon>Salinigranum</taxon>
    </lineage>
</organism>